<sequence length="186" mass="21100">MKETISNISFLESDLLLLKPDRQRQQQGERFLQFSLKEEINGLVSLGDLQGTIEIALTDILPVPQVAEYWLGITNWQGEAIWILDLAQLVGAPNWYRRESISQLGMAMLITIENQTIGLLVERVKGIEIYDPQHCLPVAEINTTAKKRSHRASPTARSLFQGYFLDLNGKPSMLLDIKSLFYLLQS</sequence>
<dbReference type="PANTHER" id="PTHR22617">
    <property type="entry name" value="CHEMOTAXIS SENSOR HISTIDINE KINASE-RELATED"/>
    <property type="match status" value="1"/>
</dbReference>
<dbReference type="GO" id="GO:0007165">
    <property type="term" value="P:signal transduction"/>
    <property type="evidence" value="ECO:0007669"/>
    <property type="project" value="InterPro"/>
</dbReference>
<name>A0A563VR64_9CYAN</name>
<evidence type="ECO:0000259" key="1">
    <source>
        <dbReference type="PROSITE" id="PS50851"/>
    </source>
</evidence>
<protein>
    <submittedName>
        <fullName evidence="2">CheW protein</fullName>
    </submittedName>
</protein>
<feature type="domain" description="CheW-like" evidence="1">
    <location>
        <begin position="28"/>
        <end position="186"/>
    </location>
</feature>
<reference evidence="2 3" key="1">
    <citation type="submission" date="2019-01" db="EMBL/GenBank/DDBJ databases">
        <authorList>
            <person name="Brito A."/>
        </authorList>
    </citation>
    <scope>NUCLEOTIDE SEQUENCE [LARGE SCALE GENOMIC DNA]</scope>
    <source>
        <strain evidence="2">1</strain>
    </source>
</reference>
<accession>A0A563VR64</accession>
<dbReference type="Gene3D" id="2.40.50.180">
    <property type="entry name" value="CheA-289, Domain 4"/>
    <property type="match status" value="1"/>
</dbReference>
<dbReference type="EMBL" id="CAACVJ010000140">
    <property type="protein sequence ID" value="VEP13880.1"/>
    <property type="molecule type" value="Genomic_DNA"/>
</dbReference>
<dbReference type="RefSeq" id="WP_186376115.1">
    <property type="nucleotide sequence ID" value="NZ_LR213970.1"/>
</dbReference>
<dbReference type="InterPro" id="IPR039315">
    <property type="entry name" value="CheW"/>
</dbReference>
<dbReference type="Pfam" id="PF01584">
    <property type="entry name" value="CheW"/>
    <property type="match status" value="1"/>
</dbReference>
<dbReference type="SUPFAM" id="SSF50341">
    <property type="entry name" value="CheW-like"/>
    <property type="match status" value="1"/>
</dbReference>
<dbReference type="GO" id="GO:0005829">
    <property type="term" value="C:cytosol"/>
    <property type="evidence" value="ECO:0007669"/>
    <property type="project" value="TreeGrafter"/>
</dbReference>
<dbReference type="AlphaFoldDB" id="A0A563VR64"/>
<dbReference type="InterPro" id="IPR002545">
    <property type="entry name" value="CheW-lke_dom"/>
</dbReference>
<gene>
    <name evidence="2" type="ORF">H1P_2240007</name>
</gene>
<dbReference type="GO" id="GO:0006935">
    <property type="term" value="P:chemotaxis"/>
    <property type="evidence" value="ECO:0007669"/>
    <property type="project" value="InterPro"/>
</dbReference>
<dbReference type="InterPro" id="IPR036061">
    <property type="entry name" value="CheW-like_dom_sf"/>
</dbReference>
<dbReference type="SMART" id="SM00260">
    <property type="entry name" value="CheW"/>
    <property type="match status" value="1"/>
</dbReference>
<dbReference type="Proteomes" id="UP000320055">
    <property type="component" value="Unassembled WGS sequence"/>
</dbReference>
<keyword evidence="3" id="KW-1185">Reference proteome</keyword>
<proteinExistence type="predicted"/>
<dbReference type="PANTHER" id="PTHR22617:SF23">
    <property type="entry name" value="CHEMOTAXIS PROTEIN CHEW"/>
    <property type="match status" value="1"/>
</dbReference>
<organism evidence="2 3">
    <name type="scientific">Hyella patelloides LEGE 07179</name>
    <dbReference type="NCBI Taxonomy" id="945734"/>
    <lineage>
        <taxon>Bacteria</taxon>
        <taxon>Bacillati</taxon>
        <taxon>Cyanobacteriota</taxon>
        <taxon>Cyanophyceae</taxon>
        <taxon>Pleurocapsales</taxon>
        <taxon>Hyellaceae</taxon>
        <taxon>Hyella</taxon>
    </lineage>
</organism>
<dbReference type="PROSITE" id="PS50851">
    <property type="entry name" value="CHEW"/>
    <property type="match status" value="1"/>
</dbReference>
<evidence type="ECO:0000313" key="2">
    <source>
        <dbReference type="EMBL" id="VEP13880.1"/>
    </source>
</evidence>
<evidence type="ECO:0000313" key="3">
    <source>
        <dbReference type="Proteomes" id="UP000320055"/>
    </source>
</evidence>